<dbReference type="RefSeq" id="WP_219539157.1">
    <property type="nucleotide sequence ID" value="NZ_JAHKRM010000054.1"/>
</dbReference>
<feature type="domain" description="HTH cro/C1-type" evidence="2">
    <location>
        <begin position="50"/>
        <end position="79"/>
    </location>
</feature>
<feature type="region of interest" description="Disordered" evidence="1">
    <location>
        <begin position="149"/>
        <end position="172"/>
    </location>
</feature>
<organism evidence="3 4">
    <name type="scientific">Nonomuraea guangzhouensis</name>
    <dbReference type="NCBI Taxonomy" id="1291555"/>
    <lineage>
        <taxon>Bacteria</taxon>
        <taxon>Bacillati</taxon>
        <taxon>Actinomycetota</taxon>
        <taxon>Actinomycetes</taxon>
        <taxon>Streptosporangiales</taxon>
        <taxon>Streptosporangiaceae</taxon>
        <taxon>Nonomuraea</taxon>
    </lineage>
</organism>
<proteinExistence type="predicted"/>
<evidence type="ECO:0000259" key="2">
    <source>
        <dbReference type="PROSITE" id="PS50943"/>
    </source>
</evidence>
<dbReference type="CDD" id="cd00093">
    <property type="entry name" value="HTH_XRE"/>
    <property type="match status" value="1"/>
</dbReference>
<dbReference type="Proteomes" id="UP001597097">
    <property type="component" value="Unassembled WGS sequence"/>
</dbReference>
<reference evidence="4" key="1">
    <citation type="journal article" date="2019" name="Int. J. Syst. Evol. Microbiol.">
        <title>The Global Catalogue of Microorganisms (GCM) 10K type strain sequencing project: providing services to taxonomists for standard genome sequencing and annotation.</title>
        <authorList>
            <consortium name="The Broad Institute Genomics Platform"/>
            <consortium name="The Broad Institute Genome Sequencing Center for Infectious Disease"/>
            <person name="Wu L."/>
            <person name="Ma J."/>
        </authorList>
    </citation>
    <scope>NUCLEOTIDE SEQUENCE [LARGE SCALE GENOMIC DNA]</scope>
    <source>
        <strain evidence="4">CGMCC 1.15399</strain>
    </source>
</reference>
<accession>A0ABW4GZE5</accession>
<comment type="caution">
    <text evidence="3">The sequence shown here is derived from an EMBL/GenBank/DDBJ whole genome shotgun (WGS) entry which is preliminary data.</text>
</comment>
<keyword evidence="4" id="KW-1185">Reference proteome</keyword>
<dbReference type="EMBL" id="JBHUCM010000082">
    <property type="protein sequence ID" value="MFD1547699.1"/>
    <property type="molecule type" value="Genomic_DNA"/>
</dbReference>
<dbReference type="InterPro" id="IPR001387">
    <property type="entry name" value="Cro/C1-type_HTH"/>
</dbReference>
<gene>
    <name evidence="3" type="ORF">ACFSJ0_62475</name>
</gene>
<name>A0ABW4GZE5_9ACTN</name>
<dbReference type="PROSITE" id="PS50943">
    <property type="entry name" value="HTH_CROC1"/>
    <property type="match status" value="1"/>
</dbReference>
<sequence>MLFGMTNEQRTPSEVLRQNIQRLRQGQRLTYVELVERLKELGHPIPLIGLRRIERGERRVDADDLVALAYVLGVAVVDLLIPGDAPDSQPYDITPEVRVSVGQARKWIGGHGFLSQPITPGELADRLHWMPKDRAEAALREWLDPEDREWLAQAEKDQKGEPETDGRPDQEN</sequence>
<evidence type="ECO:0000256" key="1">
    <source>
        <dbReference type="SAM" id="MobiDB-lite"/>
    </source>
</evidence>
<protein>
    <submittedName>
        <fullName evidence="3">Helix-turn-helix domain-containing protein</fullName>
    </submittedName>
</protein>
<evidence type="ECO:0000313" key="4">
    <source>
        <dbReference type="Proteomes" id="UP001597097"/>
    </source>
</evidence>
<evidence type="ECO:0000313" key="3">
    <source>
        <dbReference type="EMBL" id="MFD1547699.1"/>
    </source>
</evidence>